<accession>A0AAV8WHY0</accession>
<dbReference type="EMBL" id="JANEYF010006007">
    <property type="protein sequence ID" value="KAJ8926159.1"/>
    <property type="molecule type" value="Genomic_DNA"/>
</dbReference>
<reference evidence="1" key="1">
    <citation type="journal article" date="2023" name="Insect Mol. Biol.">
        <title>Genome sequencing provides insights into the evolution of gene families encoding plant cell wall-degrading enzymes in longhorned beetles.</title>
        <authorList>
            <person name="Shin N.R."/>
            <person name="Okamura Y."/>
            <person name="Kirsch R."/>
            <person name="Pauchet Y."/>
        </authorList>
    </citation>
    <scope>NUCLEOTIDE SEQUENCE</scope>
    <source>
        <strain evidence="1">RBIC_L_NR</strain>
    </source>
</reference>
<keyword evidence="2" id="KW-1185">Reference proteome</keyword>
<protein>
    <submittedName>
        <fullName evidence="1">Uncharacterized protein</fullName>
    </submittedName>
</protein>
<organism evidence="1 2">
    <name type="scientific">Rhamnusium bicolor</name>
    <dbReference type="NCBI Taxonomy" id="1586634"/>
    <lineage>
        <taxon>Eukaryota</taxon>
        <taxon>Metazoa</taxon>
        <taxon>Ecdysozoa</taxon>
        <taxon>Arthropoda</taxon>
        <taxon>Hexapoda</taxon>
        <taxon>Insecta</taxon>
        <taxon>Pterygota</taxon>
        <taxon>Neoptera</taxon>
        <taxon>Endopterygota</taxon>
        <taxon>Coleoptera</taxon>
        <taxon>Polyphaga</taxon>
        <taxon>Cucujiformia</taxon>
        <taxon>Chrysomeloidea</taxon>
        <taxon>Cerambycidae</taxon>
        <taxon>Lepturinae</taxon>
        <taxon>Rhagiini</taxon>
        <taxon>Rhamnusium</taxon>
    </lineage>
</organism>
<comment type="caution">
    <text evidence="1">The sequence shown here is derived from an EMBL/GenBank/DDBJ whole genome shotgun (WGS) entry which is preliminary data.</text>
</comment>
<evidence type="ECO:0000313" key="2">
    <source>
        <dbReference type="Proteomes" id="UP001162156"/>
    </source>
</evidence>
<dbReference type="Proteomes" id="UP001162156">
    <property type="component" value="Unassembled WGS sequence"/>
</dbReference>
<proteinExistence type="predicted"/>
<name>A0AAV8WHY0_9CUCU</name>
<evidence type="ECO:0000313" key="1">
    <source>
        <dbReference type="EMBL" id="KAJ8926159.1"/>
    </source>
</evidence>
<dbReference type="AlphaFoldDB" id="A0AAV8WHY0"/>
<sequence length="174" mass="19997">MSLRFSGQIDASKVIKDITTTSPKRALKYRNVYKQLDIPQTRKLQETEALSIFIDAALTREQYNKIRRKDLSRFPSYKKFQLAKKECYPKKEAIIVIEMSAEVKVQELLNHTILCISNVQEDVLKSQGLDKLGKLCLITKWGFDGSNQSEYKQKFTTNPEATDANIFIASLFPL</sequence>
<gene>
    <name evidence="1" type="ORF">NQ314_021502</name>
</gene>